<dbReference type="PANTHER" id="PTHR47505:SF1">
    <property type="entry name" value="DNA UTILIZATION PROTEIN YHGH"/>
    <property type="match status" value="1"/>
</dbReference>
<accession>A0ABU3PF51</accession>
<gene>
    <name evidence="3" type="ORF">RQP53_18150</name>
</gene>
<dbReference type="PANTHER" id="PTHR47505">
    <property type="entry name" value="DNA UTILIZATION PROTEIN YHGH"/>
    <property type="match status" value="1"/>
</dbReference>
<keyword evidence="4" id="KW-1185">Reference proteome</keyword>
<reference evidence="3" key="1">
    <citation type="submission" date="2023-09" db="EMBL/GenBank/DDBJ databases">
        <title>Paucibacter sp. APW11 Genome sequencing and assembly.</title>
        <authorList>
            <person name="Kim I."/>
        </authorList>
    </citation>
    <scope>NUCLEOTIDE SEQUENCE</scope>
    <source>
        <strain evidence="3">APW11</strain>
    </source>
</reference>
<feature type="domain" description="Phosphoribosyltransferase" evidence="2">
    <location>
        <begin position="32"/>
        <end position="132"/>
    </location>
</feature>
<dbReference type="InterPro" id="IPR029057">
    <property type="entry name" value="PRTase-like"/>
</dbReference>
<keyword evidence="3" id="KW-0328">Glycosyltransferase</keyword>
<dbReference type="GO" id="GO:0016757">
    <property type="term" value="F:glycosyltransferase activity"/>
    <property type="evidence" value="ECO:0007669"/>
    <property type="project" value="UniProtKB-KW"/>
</dbReference>
<dbReference type="CDD" id="cd06223">
    <property type="entry name" value="PRTases_typeI"/>
    <property type="match status" value="1"/>
</dbReference>
<evidence type="ECO:0000313" key="3">
    <source>
        <dbReference type="EMBL" id="MDT9001206.1"/>
    </source>
</evidence>
<dbReference type="RefSeq" id="WP_315652089.1">
    <property type="nucleotide sequence ID" value="NZ_JAVXZY010000008.1"/>
</dbReference>
<dbReference type="SUPFAM" id="SSF53271">
    <property type="entry name" value="PRTase-like"/>
    <property type="match status" value="1"/>
</dbReference>
<sequence length="134" mass="14725">MLSQMEAALDAAQVHPPKLLLCVPLSATRLAERGYNQAHELARRLAARRGLAYAPMALERIKDQHKQSLLDREARASNVRHAFLVNPQATGLLQGQRVAIVDDIMTTGATLNELARLLRRAGASEVQAWVLARA</sequence>
<organism evidence="3 4">
    <name type="scientific">Roseateles aquae</name>
    <dbReference type="NCBI Taxonomy" id="3077235"/>
    <lineage>
        <taxon>Bacteria</taxon>
        <taxon>Pseudomonadati</taxon>
        <taxon>Pseudomonadota</taxon>
        <taxon>Betaproteobacteria</taxon>
        <taxon>Burkholderiales</taxon>
        <taxon>Sphaerotilaceae</taxon>
        <taxon>Roseateles</taxon>
    </lineage>
</organism>
<evidence type="ECO:0000313" key="4">
    <source>
        <dbReference type="Proteomes" id="UP001246372"/>
    </source>
</evidence>
<dbReference type="EMBL" id="JAVXZY010000008">
    <property type="protein sequence ID" value="MDT9001206.1"/>
    <property type="molecule type" value="Genomic_DNA"/>
</dbReference>
<comment type="similarity">
    <text evidence="1">Belongs to the ComF/GntX family.</text>
</comment>
<evidence type="ECO:0000256" key="1">
    <source>
        <dbReference type="ARBA" id="ARBA00008007"/>
    </source>
</evidence>
<name>A0ABU3PF51_9BURK</name>
<dbReference type="InterPro" id="IPR051910">
    <property type="entry name" value="ComF/GntX_DNA_util-trans"/>
</dbReference>
<comment type="caution">
    <text evidence="3">The sequence shown here is derived from an EMBL/GenBank/DDBJ whole genome shotgun (WGS) entry which is preliminary data.</text>
</comment>
<dbReference type="InterPro" id="IPR000836">
    <property type="entry name" value="PRTase_dom"/>
</dbReference>
<dbReference type="Proteomes" id="UP001246372">
    <property type="component" value="Unassembled WGS sequence"/>
</dbReference>
<dbReference type="Pfam" id="PF00156">
    <property type="entry name" value="Pribosyltran"/>
    <property type="match status" value="1"/>
</dbReference>
<proteinExistence type="inferred from homology"/>
<keyword evidence="3" id="KW-0808">Transferase</keyword>
<protein>
    <submittedName>
        <fullName evidence="3">Phosphoribosyltransferase family protein</fullName>
    </submittedName>
</protein>
<dbReference type="Gene3D" id="3.40.50.2020">
    <property type="match status" value="1"/>
</dbReference>
<evidence type="ECO:0000259" key="2">
    <source>
        <dbReference type="Pfam" id="PF00156"/>
    </source>
</evidence>